<dbReference type="InterPro" id="IPR041049">
    <property type="entry name" value="DUF5615"/>
</dbReference>
<organism evidence="2">
    <name type="scientific">hot springs metagenome</name>
    <dbReference type="NCBI Taxonomy" id="433727"/>
    <lineage>
        <taxon>unclassified sequences</taxon>
        <taxon>metagenomes</taxon>
        <taxon>ecological metagenomes</taxon>
    </lineage>
</organism>
<accession>A0A5J4L4Q1</accession>
<feature type="domain" description="DUF5615" evidence="1">
    <location>
        <begin position="4"/>
        <end position="110"/>
    </location>
</feature>
<reference evidence="2" key="1">
    <citation type="submission" date="2019-10" db="EMBL/GenBank/DDBJ databases">
        <title>Metagenomic sequencing of thiosulfate-disproportionating enrichment culture.</title>
        <authorList>
            <person name="Umezawa K."/>
            <person name="Kojima H."/>
            <person name="Fukui M."/>
        </authorList>
    </citation>
    <scope>NUCLEOTIDE SEQUENCE</scope>
    <source>
        <strain evidence="2">45J</strain>
    </source>
</reference>
<comment type="caution">
    <text evidence="2">The sequence shown here is derived from an EMBL/GenBank/DDBJ whole genome shotgun (WGS) entry which is preliminary data.</text>
</comment>
<name>A0A5J4L4Q1_9ZZZZ</name>
<dbReference type="Pfam" id="PF18480">
    <property type="entry name" value="DUF5615"/>
    <property type="match status" value="1"/>
</dbReference>
<gene>
    <name evidence="2" type="ORF">A45J_1557</name>
</gene>
<evidence type="ECO:0000259" key="1">
    <source>
        <dbReference type="Pfam" id="PF18480"/>
    </source>
</evidence>
<dbReference type="EMBL" id="BLAB01000001">
    <property type="protein sequence ID" value="GER93801.1"/>
    <property type="molecule type" value="Genomic_DNA"/>
</dbReference>
<dbReference type="AlphaFoldDB" id="A0A5J4L4Q1"/>
<proteinExistence type="predicted"/>
<sequence>MHLKLLADESLDFRIVLNLKEAGFEIISVLKDYQGASDRKVLELSKTFNAIIITEDKDFGEWIFAHKEKSIGVIFLRYNSTEFQKISSSLIILLKKFGTELYGKFTVVTIKKIRIRTL</sequence>
<protein>
    <recommendedName>
        <fullName evidence="1">DUF5615 domain-containing protein</fullName>
    </recommendedName>
</protein>
<evidence type="ECO:0000313" key="2">
    <source>
        <dbReference type="EMBL" id="GER93801.1"/>
    </source>
</evidence>